<feature type="region of interest" description="Disordered" evidence="1">
    <location>
        <begin position="76"/>
        <end position="101"/>
    </location>
</feature>
<feature type="compositionally biased region" description="Polar residues" evidence="1">
    <location>
        <begin position="89"/>
        <end position="101"/>
    </location>
</feature>
<dbReference type="Proteomes" id="UP001365128">
    <property type="component" value="Unassembled WGS sequence"/>
</dbReference>
<feature type="compositionally biased region" description="Low complexity" evidence="1">
    <location>
        <begin position="78"/>
        <end position="88"/>
    </location>
</feature>
<keyword evidence="2" id="KW-1133">Transmembrane helix</keyword>
<reference evidence="3 4" key="1">
    <citation type="submission" date="2024-04" db="EMBL/GenBank/DDBJ databases">
        <title>Phyllosticta paracitricarpa is synonymous to the EU quarantine fungus P. citricarpa based on phylogenomic analyses.</title>
        <authorList>
            <consortium name="Lawrence Berkeley National Laboratory"/>
            <person name="Van Ingen-Buijs V.A."/>
            <person name="Van Westerhoven A.C."/>
            <person name="Haridas S."/>
            <person name="Skiadas P."/>
            <person name="Martin F."/>
            <person name="Groenewald J.Z."/>
            <person name="Crous P.W."/>
            <person name="Seidl M.F."/>
        </authorList>
    </citation>
    <scope>NUCLEOTIDE SEQUENCE [LARGE SCALE GENOMIC DNA]</scope>
    <source>
        <strain evidence="3 4">CBS 122670</strain>
    </source>
</reference>
<keyword evidence="2" id="KW-0812">Transmembrane</keyword>
<comment type="caution">
    <text evidence="3">The sequence shown here is derived from an EMBL/GenBank/DDBJ whole genome shotgun (WGS) entry which is preliminary data.</text>
</comment>
<name>A0ABR1MQD2_9PEZI</name>
<protein>
    <submittedName>
        <fullName evidence="3">Uncharacterized protein</fullName>
    </submittedName>
</protein>
<evidence type="ECO:0000256" key="1">
    <source>
        <dbReference type="SAM" id="MobiDB-lite"/>
    </source>
</evidence>
<evidence type="ECO:0000313" key="4">
    <source>
        <dbReference type="Proteomes" id="UP001365128"/>
    </source>
</evidence>
<evidence type="ECO:0000313" key="3">
    <source>
        <dbReference type="EMBL" id="KAK7556658.1"/>
    </source>
</evidence>
<evidence type="ECO:0000256" key="2">
    <source>
        <dbReference type="SAM" id="Phobius"/>
    </source>
</evidence>
<dbReference type="EMBL" id="JBBPDW010000001">
    <property type="protein sequence ID" value="KAK7556658.1"/>
    <property type="molecule type" value="Genomic_DNA"/>
</dbReference>
<keyword evidence="4" id="KW-1185">Reference proteome</keyword>
<sequence>MVVVLKKVPGSFGTVIGKACVAFFLVCLLHLLPSLLLLFYLNVRHRISCINIFYAAAAVAAAHAAGARYRSLPVCRASSSSSSSSSSSTTRLNCNAMQRAG</sequence>
<organism evidence="3 4">
    <name type="scientific">Phyllosticta citricarpa</name>
    <dbReference type="NCBI Taxonomy" id="55181"/>
    <lineage>
        <taxon>Eukaryota</taxon>
        <taxon>Fungi</taxon>
        <taxon>Dikarya</taxon>
        <taxon>Ascomycota</taxon>
        <taxon>Pezizomycotina</taxon>
        <taxon>Dothideomycetes</taxon>
        <taxon>Dothideomycetes incertae sedis</taxon>
        <taxon>Botryosphaeriales</taxon>
        <taxon>Phyllostictaceae</taxon>
        <taxon>Phyllosticta</taxon>
    </lineage>
</organism>
<accession>A0ABR1MQD2</accession>
<gene>
    <name evidence="3" type="ORF">IWX46DRAFT_585877</name>
</gene>
<feature type="transmembrane region" description="Helical" evidence="2">
    <location>
        <begin position="52"/>
        <end position="69"/>
    </location>
</feature>
<feature type="transmembrane region" description="Helical" evidence="2">
    <location>
        <begin position="15"/>
        <end position="40"/>
    </location>
</feature>
<keyword evidence="2" id="KW-0472">Membrane</keyword>
<proteinExistence type="predicted"/>